<proteinExistence type="predicted"/>
<dbReference type="Proteomes" id="UP000696280">
    <property type="component" value="Unassembled WGS sequence"/>
</dbReference>
<reference evidence="3" key="1">
    <citation type="submission" date="2021-07" db="EMBL/GenBank/DDBJ databases">
        <authorList>
            <person name="Durling M."/>
        </authorList>
    </citation>
    <scope>NUCLEOTIDE SEQUENCE</scope>
</reference>
<evidence type="ECO:0000256" key="1">
    <source>
        <dbReference type="SAM" id="MobiDB-lite"/>
    </source>
</evidence>
<accession>A0A9N9PW69</accession>
<name>A0A9N9PW69_9HELO</name>
<gene>
    <name evidence="3" type="ORF">HYFRA_00003667</name>
</gene>
<keyword evidence="4" id="KW-1185">Reference proteome</keyword>
<protein>
    <recommendedName>
        <fullName evidence="5">Transmembrane protein</fullName>
    </recommendedName>
</protein>
<dbReference type="AlphaFoldDB" id="A0A9N9PW69"/>
<feature type="compositionally biased region" description="Polar residues" evidence="1">
    <location>
        <begin position="1"/>
        <end position="11"/>
    </location>
</feature>
<evidence type="ECO:0008006" key="5">
    <source>
        <dbReference type="Google" id="ProtNLM"/>
    </source>
</evidence>
<evidence type="ECO:0000313" key="3">
    <source>
        <dbReference type="EMBL" id="CAG8956287.1"/>
    </source>
</evidence>
<dbReference type="EMBL" id="CAJVRL010000070">
    <property type="protein sequence ID" value="CAG8956287.1"/>
    <property type="molecule type" value="Genomic_DNA"/>
</dbReference>
<dbReference type="OrthoDB" id="10325065at2759"/>
<comment type="caution">
    <text evidence="3">The sequence shown here is derived from an EMBL/GenBank/DDBJ whole genome shotgun (WGS) entry which is preliminary data.</text>
</comment>
<keyword evidence="2" id="KW-0812">Transmembrane</keyword>
<keyword evidence="2" id="KW-0472">Membrane</keyword>
<evidence type="ECO:0000313" key="4">
    <source>
        <dbReference type="Proteomes" id="UP000696280"/>
    </source>
</evidence>
<feature type="region of interest" description="Disordered" evidence="1">
    <location>
        <begin position="1"/>
        <end position="42"/>
    </location>
</feature>
<organism evidence="3 4">
    <name type="scientific">Hymenoscyphus fraxineus</name>
    <dbReference type="NCBI Taxonomy" id="746836"/>
    <lineage>
        <taxon>Eukaryota</taxon>
        <taxon>Fungi</taxon>
        <taxon>Dikarya</taxon>
        <taxon>Ascomycota</taxon>
        <taxon>Pezizomycotina</taxon>
        <taxon>Leotiomycetes</taxon>
        <taxon>Helotiales</taxon>
        <taxon>Helotiaceae</taxon>
        <taxon>Hymenoscyphus</taxon>
    </lineage>
</organism>
<feature type="compositionally biased region" description="Polar residues" evidence="1">
    <location>
        <begin position="32"/>
        <end position="42"/>
    </location>
</feature>
<sequence length="110" mass="12703">MSQLRTDPQTRNNDELHDQQNPLIQDEENGPTYGSINSSNSTFRPKRWSTWASIPNTETDEEEIRFRKIWDYAKPIFIVVFLGVLFAVFMAYETGHGPGYGEHLPEKKGN</sequence>
<feature type="transmembrane region" description="Helical" evidence="2">
    <location>
        <begin position="72"/>
        <end position="92"/>
    </location>
</feature>
<evidence type="ECO:0000256" key="2">
    <source>
        <dbReference type="SAM" id="Phobius"/>
    </source>
</evidence>
<keyword evidence="2" id="KW-1133">Transmembrane helix</keyword>